<dbReference type="SUPFAM" id="SSF51182">
    <property type="entry name" value="RmlC-like cupins"/>
    <property type="match status" value="1"/>
</dbReference>
<evidence type="ECO:0000313" key="6">
    <source>
        <dbReference type="Proteomes" id="UP000609064"/>
    </source>
</evidence>
<comment type="caution">
    <text evidence="5">The sequence shown here is derived from an EMBL/GenBank/DDBJ whole genome shotgun (WGS) entry which is preliminary data.</text>
</comment>
<dbReference type="Gene3D" id="2.60.120.10">
    <property type="entry name" value="Jelly Rolls"/>
    <property type="match status" value="1"/>
</dbReference>
<keyword evidence="3" id="KW-0804">Transcription</keyword>
<keyword evidence="1" id="KW-0805">Transcription regulation</keyword>
<dbReference type="InterPro" id="IPR018062">
    <property type="entry name" value="HTH_AraC-typ_CS"/>
</dbReference>
<dbReference type="PANTHER" id="PTHR43280:SF27">
    <property type="entry name" value="TRANSCRIPTIONAL REGULATOR MTLR"/>
    <property type="match status" value="1"/>
</dbReference>
<accession>A0A917DW88</accession>
<name>A0A917DW88_9BACT</name>
<dbReference type="InterPro" id="IPR011051">
    <property type="entry name" value="RmlC_Cupin_sf"/>
</dbReference>
<proteinExistence type="predicted"/>
<feature type="domain" description="HTH araC/xylS-type" evidence="4">
    <location>
        <begin position="191"/>
        <end position="289"/>
    </location>
</feature>
<dbReference type="InterPro" id="IPR013096">
    <property type="entry name" value="Cupin_2"/>
</dbReference>
<protein>
    <submittedName>
        <fullName evidence="5">AraC family transcriptional regulator</fullName>
    </submittedName>
</protein>
<dbReference type="SMART" id="SM00342">
    <property type="entry name" value="HTH_ARAC"/>
    <property type="match status" value="1"/>
</dbReference>
<reference evidence="5" key="2">
    <citation type="submission" date="2020-09" db="EMBL/GenBank/DDBJ databases">
        <authorList>
            <person name="Sun Q."/>
            <person name="Zhou Y."/>
        </authorList>
    </citation>
    <scope>NUCLEOTIDE SEQUENCE</scope>
    <source>
        <strain evidence="5">CGMCC 1.15958</strain>
    </source>
</reference>
<dbReference type="CDD" id="cd06976">
    <property type="entry name" value="cupin_MtlR-like_N"/>
    <property type="match status" value="1"/>
</dbReference>
<dbReference type="SUPFAM" id="SSF46689">
    <property type="entry name" value="Homeodomain-like"/>
    <property type="match status" value="2"/>
</dbReference>
<evidence type="ECO:0000313" key="5">
    <source>
        <dbReference type="EMBL" id="GGD77426.1"/>
    </source>
</evidence>
<keyword evidence="2" id="KW-0238">DNA-binding</keyword>
<dbReference type="InterPro" id="IPR009057">
    <property type="entry name" value="Homeodomain-like_sf"/>
</dbReference>
<dbReference type="InterPro" id="IPR014710">
    <property type="entry name" value="RmlC-like_jellyroll"/>
</dbReference>
<evidence type="ECO:0000259" key="4">
    <source>
        <dbReference type="PROSITE" id="PS01124"/>
    </source>
</evidence>
<dbReference type="PROSITE" id="PS01124">
    <property type="entry name" value="HTH_ARAC_FAMILY_2"/>
    <property type="match status" value="1"/>
</dbReference>
<evidence type="ECO:0000256" key="3">
    <source>
        <dbReference type="ARBA" id="ARBA00023163"/>
    </source>
</evidence>
<reference evidence="5" key="1">
    <citation type="journal article" date="2014" name="Int. J. Syst. Evol. Microbiol.">
        <title>Complete genome sequence of Corynebacterium casei LMG S-19264T (=DSM 44701T), isolated from a smear-ripened cheese.</title>
        <authorList>
            <consortium name="US DOE Joint Genome Institute (JGI-PGF)"/>
            <person name="Walter F."/>
            <person name="Albersmeier A."/>
            <person name="Kalinowski J."/>
            <person name="Ruckert C."/>
        </authorList>
    </citation>
    <scope>NUCLEOTIDE SEQUENCE</scope>
    <source>
        <strain evidence="5">CGMCC 1.15958</strain>
    </source>
</reference>
<dbReference type="AlphaFoldDB" id="A0A917DW88"/>
<sequence length="292" mass="33987">MILEKMKPQLLKISNPADSSFNLFVQETPYFSTPWHYHPEYEIVLVLESTGKRFVGSSITDFKAGDLCMIGSYLPHYYRNDEDFYNKDSKLKARSLVIHFLEDFLGEKFLQLPESQAIKALLERSKRGLSFGEKTVAKVTPKFKNLPNLVGMERLLEMISILTILCESEDKQDLTTNPISLRNEVDSARMNKVFEYVMLKYQEEIQLKDVADLANMSESAFSRYFKKRTRRTFTQFLAEIRIEHACKLLMVDKMSVAEISFESGFNNLSNFNRQFKAIKKITPLAYRTKFLE</sequence>
<dbReference type="GO" id="GO:0043565">
    <property type="term" value="F:sequence-specific DNA binding"/>
    <property type="evidence" value="ECO:0007669"/>
    <property type="project" value="InterPro"/>
</dbReference>
<dbReference type="Pfam" id="PF07883">
    <property type="entry name" value="Cupin_2"/>
    <property type="match status" value="1"/>
</dbReference>
<dbReference type="GO" id="GO:0003700">
    <property type="term" value="F:DNA-binding transcription factor activity"/>
    <property type="evidence" value="ECO:0007669"/>
    <property type="project" value="InterPro"/>
</dbReference>
<dbReference type="EMBL" id="BMKK01000013">
    <property type="protein sequence ID" value="GGD77426.1"/>
    <property type="molecule type" value="Genomic_DNA"/>
</dbReference>
<evidence type="ECO:0000256" key="1">
    <source>
        <dbReference type="ARBA" id="ARBA00023015"/>
    </source>
</evidence>
<dbReference type="Gene3D" id="1.10.10.60">
    <property type="entry name" value="Homeodomain-like"/>
    <property type="match status" value="2"/>
</dbReference>
<dbReference type="PROSITE" id="PS00041">
    <property type="entry name" value="HTH_ARAC_FAMILY_1"/>
    <property type="match status" value="1"/>
</dbReference>
<keyword evidence="6" id="KW-1185">Reference proteome</keyword>
<dbReference type="Proteomes" id="UP000609064">
    <property type="component" value="Unassembled WGS sequence"/>
</dbReference>
<gene>
    <name evidence="5" type="ORF">GCM10011514_46710</name>
</gene>
<dbReference type="Pfam" id="PF12833">
    <property type="entry name" value="HTH_18"/>
    <property type="match status" value="1"/>
</dbReference>
<organism evidence="5 6">
    <name type="scientific">Emticicia aquatilis</name>
    <dbReference type="NCBI Taxonomy" id="1537369"/>
    <lineage>
        <taxon>Bacteria</taxon>
        <taxon>Pseudomonadati</taxon>
        <taxon>Bacteroidota</taxon>
        <taxon>Cytophagia</taxon>
        <taxon>Cytophagales</taxon>
        <taxon>Leadbetterellaceae</taxon>
        <taxon>Emticicia</taxon>
    </lineage>
</organism>
<evidence type="ECO:0000256" key="2">
    <source>
        <dbReference type="ARBA" id="ARBA00023125"/>
    </source>
</evidence>
<dbReference type="InterPro" id="IPR018060">
    <property type="entry name" value="HTH_AraC"/>
</dbReference>
<dbReference type="PANTHER" id="PTHR43280">
    <property type="entry name" value="ARAC-FAMILY TRANSCRIPTIONAL REGULATOR"/>
    <property type="match status" value="1"/>
</dbReference>